<proteinExistence type="predicted"/>
<keyword evidence="1" id="KW-0472">Membrane</keyword>
<feature type="transmembrane region" description="Helical" evidence="1">
    <location>
        <begin position="6"/>
        <end position="27"/>
    </location>
</feature>
<evidence type="ECO:0000313" key="3">
    <source>
        <dbReference type="EMBL" id="OGM26634.1"/>
    </source>
</evidence>
<organism evidence="3 4">
    <name type="scientific">Candidatus Woesebacteria bacterium RIFCSPHIGHO2_01_FULL_39_28</name>
    <dbReference type="NCBI Taxonomy" id="1802496"/>
    <lineage>
        <taxon>Bacteria</taxon>
        <taxon>Candidatus Woeseibacteriota</taxon>
    </lineage>
</organism>
<gene>
    <name evidence="3" type="ORF">A2627_01265</name>
</gene>
<accession>A0A1F7YH09</accession>
<dbReference type="EMBL" id="MGGI01000012">
    <property type="protein sequence ID" value="OGM26634.1"/>
    <property type="molecule type" value="Genomic_DNA"/>
</dbReference>
<evidence type="ECO:0000259" key="2">
    <source>
        <dbReference type="Pfam" id="PF18893"/>
    </source>
</evidence>
<protein>
    <recommendedName>
        <fullName evidence="2">DUF5652 domain-containing protein</fullName>
    </recommendedName>
</protein>
<dbReference type="Proteomes" id="UP000178851">
    <property type="component" value="Unassembled WGS sequence"/>
</dbReference>
<keyword evidence="1" id="KW-1133">Transmembrane helix</keyword>
<dbReference type="AlphaFoldDB" id="A0A1F7YH09"/>
<feature type="domain" description="DUF5652" evidence="2">
    <location>
        <begin position="5"/>
        <end position="60"/>
    </location>
</feature>
<dbReference type="InterPro" id="IPR043712">
    <property type="entry name" value="DUF5652"/>
</dbReference>
<evidence type="ECO:0000313" key="4">
    <source>
        <dbReference type="Proteomes" id="UP000178851"/>
    </source>
</evidence>
<evidence type="ECO:0000256" key="1">
    <source>
        <dbReference type="SAM" id="Phobius"/>
    </source>
</evidence>
<comment type="caution">
    <text evidence="3">The sequence shown here is derived from an EMBL/GenBank/DDBJ whole genome shotgun (WGS) entry which is preliminary data.</text>
</comment>
<keyword evidence="1" id="KW-0812">Transmembrane</keyword>
<name>A0A1F7YH09_9BACT</name>
<feature type="transmembrane region" description="Helical" evidence="1">
    <location>
        <begin position="39"/>
        <end position="60"/>
    </location>
</feature>
<reference evidence="3 4" key="1">
    <citation type="journal article" date="2016" name="Nat. Commun.">
        <title>Thousands of microbial genomes shed light on interconnected biogeochemical processes in an aquifer system.</title>
        <authorList>
            <person name="Anantharaman K."/>
            <person name="Brown C.T."/>
            <person name="Hug L.A."/>
            <person name="Sharon I."/>
            <person name="Castelle C.J."/>
            <person name="Probst A.J."/>
            <person name="Thomas B.C."/>
            <person name="Singh A."/>
            <person name="Wilkins M.J."/>
            <person name="Karaoz U."/>
            <person name="Brodie E.L."/>
            <person name="Williams K.H."/>
            <person name="Hubbard S.S."/>
            <person name="Banfield J.F."/>
        </authorList>
    </citation>
    <scope>NUCLEOTIDE SEQUENCE [LARGE SCALE GENOMIC DNA]</scope>
</reference>
<dbReference type="Pfam" id="PF18893">
    <property type="entry name" value="DUF5652"/>
    <property type="match status" value="1"/>
</dbReference>
<sequence length="74" mass="8613">MNLNDIGQISTPVIIILSVWEIVLKGITLWKSARKGQKYWFVFLLIVNSAGILPIIYLLYDKYYLGKKKKNLKK</sequence>